<dbReference type="CDD" id="cd10912">
    <property type="entry name" value="PIN_YacP-like"/>
    <property type="match status" value="1"/>
</dbReference>
<dbReference type="InterPro" id="IPR010298">
    <property type="entry name" value="YacP-like"/>
</dbReference>
<dbReference type="GO" id="GO:0046677">
    <property type="term" value="P:response to antibiotic"/>
    <property type="evidence" value="ECO:0007669"/>
    <property type="project" value="UniProtKB-KW"/>
</dbReference>
<dbReference type="NCBIfam" id="TIGR00231">
    <property type="entry name" value="small_GTP"/>
    <property type="match status" value="1"/>
</dbReference>
<dbReference type="Gene3D" id="3.40.50.300">
    <property type="entry name" value="P-loop containing nucleotide triphosphate hydrolases"/>
    <property type="match status" value="1"/>
</dbReference>
<dbReference type="Gene3D" id="3.30.70.870">
    <property type="entry name" value="Elongation Factor G (Translational Gtpase), domain 3"/>
    <property type="match status" value="1"/>
</dbReference>
<dbReference type="InterPro" id="IPR005225">
    <property type="entry name" value="Small_GTP-bd"/>
</dbReference>
<comment type="function">
    <text evidence="1">Abolishes the inhibitory effect of tetracyclin on protein synthesis by a non-covalent modification of the ribosomes.</text>
</comment>
<dbReference type="Pfam" id="PF22042">
    <property type="entry name" value="EF-G_D2"/>
    <property type="match status" value="1"/>
</dbReference>
<dbReference type="InterPro" id="IPR035650">
    <property type="entry name" value="Tet_C"/>
</dbReference>
<dbReference type="EMBL" id="VUMI01000002">
    <property type="protein sequence ID" value="MSS87083.1"/>
    <property type="molecule type" value="Genomic_DNA"/>
</dbReference>
<proteinExistence type="predicted"/>
<dbReference type="PANTHER" id="PTHR43261">
    <property type="entry name" value="TRANSLATION ELONGATION FACTOR G-RELATED"/>
    <property type="match status" value="1"/>
</dbReference>
<keyword evidence="9" id="KW-1185">Reference proteome</keyword>
<evidence type="ECO:0000256" key="5">
    <source>
        <dbReference type="ARBA" id="ARBA00023251"/>
    </source>
</evidence>
<gene>
    <name evidence="8" type="ORF">FYJ45_01565</name>
</gene>
<dbReference type="InterPro" id="IPR035647">
    <property type="entry name" value="EFG_III/V"/>
</dbReference>
<dbReference type="InterPro" id="IPR000795">
    <property type="entry name" value="T_Tr_GTP-bd_dom"/>
</dbReference>
<evidence type="ECO:0000313" key="8">
    <source>
        <dbReference type="EMBL" id="MSS87083.1"/>
    </source>
</evidence>
<dbReference type="GO" id="GO:0032790">
    <property type="term" value="P:ribosome disassembly"/>
    <property type="evidence" value="ECO:0007669"/>
    <property type="project" value="TreeGrafter"/>
</dbReference>
<reference evidence="8 9" key="1">
    <citation type="submission" date="2019-08" db="EMBL/GenBank/DDBJ databases">
        <title>In-depth cultivation of the pig gut microbiome towards novel bacterial diversity and tailored functional studies.</title>
        <authorList>
            <person name="Wylensek D."/>
            <person name="Hitch T.C.A."/>
            <person name="Clavel T."/>
        </authorList>
    </citation>
    <scope>NUCLEOTIDE SEQUENCE [LARGE SCALE GENOMIC DNA]</scope>
    <source>
        <strain evidence="8 9">WCA-389-WT-23B</strain>
    </source>
</reference>
<keyword evidence="4" id="KW-0342">GTP-binding</keyword>
<dbReference type="PANTHER" id="PTHR43261:SF1">
    <property type="entry name" value="RIBOSOME-RELEASING FACTOR 2, MITOCHONDRIAL"/>
    <property type="match status" value="1"/>
</dbReference>
<dbReference type="InterPro" id="IPR031157">
    <property type="entry name" value="G_TR_CS"/>
</dbReference>
<dbReference type="SMART" id="SM00889">
    <property type="entry name" value="EFG_IV"/>
    <property type="match status" value="1"/>
</dbReference>
<dbReference type="InterPro" id="IPR020568">
    <property type="entry name" value="Ribosomal_Su5_D2-typ_SF"/>
</dbReference>
<dbReference type="Gene3D" id="3.30.230.10">
    <property type="match status" value="1"/>
</dbReference>
<protein>
    <submittedName>
        <fullName evidence="8">GTP-binding protein</fullName>
    </submittedName>
</protein>
<dbReference type="PROSITE" id="PS00301">
    <property type="entry name" value="G_TR_1"/>
    <property type="match status" value="1"/>
</dbReference>
<dbReference type="CDD" id="cd01684">
    <property type="entry name" value="Tet_like_IV"/>
    <property type="match status" value="1"/>
</dbReference>
<dbReference type="GO" id="GO:0006412">
    <property type="term" value="P:translation"/>
    <property type="evidence" value="ECO:0007669"/>
    <property type="project" value="UniProtKB-KW"/>
</dbReference>
<evidence type="ECO:0000256" key="3">
    <source>
        <dbReference type="ARBA" id="ARBA00022917"/>
    </source>
</evidence>
<dbReference type="Pfam" id="PF05991">
    <property type="entry name" value="NYN_YacP"/>
    <property type="match status" value="1"/>
</dbReference>
<comment type="caution">
    <text evidence="8">The sequence shown here is derived from an EMBL/GenBank/DDBJ whole genome shotgun (WGS) entry which is preliminary data.</text>
</comment>
<dbReference type="InterPro" id="IPR053905">
    <property type="entry name" value="EF-G-like_DII"/>
</dbReference>
<dbReference type="SUPFAM" id="SSF54980">
    <property type="entry name" value="EF-G C-terminal domain-like"/>
    <property type="match status" value="2"/>
</dbReference>
<dbReference type="Gene3D" id="2.40.30.10">
    <property type="entry name" value="Translation factors"/>
    <property type="match status" value="1"/>
</dbReference>
<dbReference type="InterPro" id="IPR027417">
    <property type="entry name" value="P-loop_NTPase"/>
</dbReference>
<keyword evidence="5" id="KW-0046">Antibiotic resistance</keyword>
<dbReference type="InterPro" id="IPR014721">
    <property type="entry name" value="Ribsml_uS5_D2-typ_fold_subgr"/>
</dbReference>
<evidence type="ECO:0000313" key="9">
    <source>
        <dbReference type="Proteomes" id="UP000436047"/>
    </source>
</evidence>
<dbReference type="RefSeq" id="WP_154463155.1">
    <property type="nucleotide sequence ID" value="NZ_JAXDZL010000131.1"/>
</dbReference>
<evidence type="ECO:0000256" key="4">
    <source>
        <dbReference type="ARBA" id="ARBA00023134"/>
    </source>
</evidence>
<organism evidence="8 9">
    <name type="scientific">Eisenbergiella porci</name>
    <dbReference type="NCBI Taxonomy" id="2652274"/>
    <lineage>
        <taxon>Bacteria</taxon>
        <taxon>Bacillati</taxon>
        <taxon>Bacillota</taxon>
        <taxon>Clostridia</taxon>
        <taxon>Lachnospirales</taxon>
        <taxon>Lachnospiraceae</taxon>
        <taxon>Eisenbergiella</taxon>
    </lineage>
</organism>
<evidence type="ECO:0000256" key="1">
    <source>
        <dbReference type="ARBA" id="ARBA00003987"/>
    </source>
</evidence>
<dbReference type="PROSITE" id="PS51722">
    <property type="entry name" value="G_TR_2"/>
    <property type="match status" value="1"/>
</dbReference>
<evidence type="ECO:0000256" key="2">
    <source>
        <dbReference type="ARBA" id="ARBA00022741"/>
    </source>
</evidence>
<keyword evidence="2" id="KW-0547">Nucleotide-binding</keyword>
<dbReference type="PRINTS" id="PR01037">
    <property type="entry name" value="TCRTETOQM"/>
</dbReference>
<dbReference type="SUPFAM" id="SSF50447">
    <property type="entry name" value="Translation proteins"/>
    <property type="match status" value="1"/>
</dbReference>
<dbReference type="GeneID" id="86051775"/>
<sequence length="940" mass="105443">MKKLVIGILAHVDAGKTTLSESILYRSGLLRKPGRVDNGDAFLDTYALEKARGITIFSKQANFKWKSMDVSLLDTPGHVDFSAEMERSLQVLDAAVLVISGADGVQGHTQTLWQLLKRYGIPVFLFINKMDQPGTDKEAIQKELKDRLDEGCVDFSGEMDEAFYEQAAMCDEAALEQFLEEERLEEEQLIQLIRERKLFPCFYGSALKLTGVDEFLDGLERYTVQPVYPQEFGAKIFKIVRDDQGNRLTYMKITGGSLKVKSMLTNAGAEDKLRPGQEVWEEKVNQIRIYSGDKYELINEAQAGTVCAVTGLGHTRPGEGLGVEQASAAPLLEPVLTYQVKLPEGCEVPVILPRLRQLEEEEPALHIVWDERLQEIQAQVMGEVQIEILKSLIQDRFGVAVEFGAGHIVYKETIADRVEGVGHFEPLRHYAEVHLLLEPAERGSGLQFASDCSEDILDRNWQRLVLTHLEEKEHRGVLTGAPITDMKITLLTGRSHLKHTEGGDFRQATYRAVRQGLMQAHSILLEPWYAFRLEVPEKLVGRAMTDIEKMNGSFNAPFTEGDMAVLTGVCPVVTMRDYQKEVIAYSKGYGRLFCSLKGYEPCHNALEVMEQSGYDPERDTENPTGSVFCAHGAGFVAPWDKVTDYMHLECRRFDDLLPRQEGADGSDGAFGADSPGGGRSVDGNGNAEGNPGGIKRADAGKKGNAAAGEWIDVEEIDEILSRTFHANKRNKELPRKDGWNRFGHKTAVPPRETVYMGSRKDGAPREKYLLVDGYNIIFAWEELKSLAEANIDGARGRLQDILCNYQGMVHSQVIVVFDAYRVHGHTTEVLDYHNIHVVYTREAETADQYIEKFTHENGKKYDITVATSDGLEQIIIRGQGCRLLSARDLKEDIELAAARLRGEYLEQQKTEKSYLLDSMSEEVRRQISACQQMETIQEDE</sequence>
<dbReference type="SUPFAM" id="SSF54211">
    <property type="entry name" value="Ribosomal protein S5 domain 2-like"/>
    <property type="match status" value="1"/>
</dbReference>
<evidence type="ECO:0000256" key="6">
    <source>
        <dbReference type="SAM" id="MobiDB-lite"/>
    </source>
</evidence>
<dbReference type="Proteomes" id="UP000436047">
    <property type="component" value="Unassembled WGS sequence"/>
</dbReference>
<dbReference type="InterPro" id="IPR005517">
    <property type="entry name" value="Transl_elong_EFG/EF2_IV"/>
</dbReference>
<name>A0A6N7W8U6_9FIRM</name>
<feature type="domain" description="Tr-type G" evidence="7">
    <location>
        <begin position="1"/>
        <end position="227"/>
    </location>
</feature>
<dbReference type="SUPFAM" id="SSF52540">
    <property type="entry name" value="P-loop containing nucleoside triphosphate hydrolases"/>
    <property type="match status" value="1"/>
</dbReference>
<dbReference type="CDD" id="cd03711">
    <property type="entry name" value="Tet_C"/>
    <property type="match status" value="1"/>
</dbReference>
<evidence type="ECO:0000259" key="7">
    <source>
        <dbReference type="PROSITE" id="PS51722"/>
    </source>
</evidence>
<accession>A0A6N7W8U6</accession>
<dbReference type="GO" id="GO:0005525">
    <property type="term" value="F:GTP binding"/>
    <property type="evidence" value="ECO:0007669"/>
    <property type="project" value="UniProtKB-KW"/>
</dbReference>
<dbReference type="PRINTS" id="PR00315">
    <property type="entry name" value="ELONGATNFCT"/>
</dbReference>
<dbReference type="Pfam" id="PF00009">
    <property type="entry name" value="GTP_EFTU"/>
    <property type="match status" value="1"/>
</dbReference>
<dbReference type="InterPro" id="IPR009000">
    <property type="entry name" value="Transl_B-barrel_sf"/>
</dbReference>
<dbReference type="AlphaFoldDB" id="A0A6N7W8U6"/>
<feature type="region of interest" description="Disordered" evidence="6">
    <location>
        <begin position="659"/>
        <end position="701"/>
    </location>
</feature>
<dbReference type="Gene3D" id="3.30.70.240">
    <property type="match status" value="1"/>
</dbReference>
<dbReference type="Pfam" id="PF03764">
    <property type="entry name" value="EFG_IV"/>
    <property type="match status" value="1"/>
</dbReference>
<dbReference type="InterPro" id="IPR000640">
    <property type="entry name" value="EFG_V-like"/>
</dbReference>
<dbReference type="GO" id="GO:0003924">
    <property type="term" value="F:GTPase activity"/>
    <property type="evidence" value="ECO:0007669"/>
    <property type="project" value="InterPro"/>
</dbReference>
<keyword evidence="3" id="KW-0648">Protein biosynthesis</keyword>
<dbReference type="Pfam" id="PF00679">
    <property type="entry name" value="EFG_C"/>
    <property type="match status" value="1"/>
</dbReference>